<evidence type="ECO:0000313" key="12">
    <source>
        <dbReference type="EMBL" id="CAA9535755.1"/>
    </source>
</evidence>
<dbReference type="PANTHER" id="PTHR43771">
    <property type="entry name" value="PHOSPHOMANNOMUTASE"/>
    <property type="match status" value="1"/>
</dbReference>
<sequence>MASSSLPLNPALRKSYDLRGTVGRGLGAGDARSLGLRFASLARARGLQRIATSRDGRVSSPELEGALVEGLLDGGIDVTRMPLGPTPLVSFAINRLRLDGGIMVTGSHNPADQNGFKLLLGGHPVYGEMLGALWEAEPAMAPGGSVREVELTGDYIDALLAEVEGLPPTPVAFDSGNGATGEVVEQLARRLPVATVTLHTRIDGSFPNHHPDPSVPENLEELSEAVRRNGCSFGFAFDGDGDRVGLVDETGAIVWADQLLLLLARDVLAERPGSAIVADVKSSRTLFDGIAAAGGRAVMGPSGYVLVRERMLREGAPLAGEMSGHIFFGDRWHHADDGLYVAMRAMRAISRSGRTLRQFRESLPPTFATPELRLPCPDDRKAEVLSAVGARVEASGAAIDRTDGLRVTETDGWWLLRASGTEPKLTARCEAGSPEALARLEERLQEHLRAAGLS</sequence>
<dbReference type="EC" id="5.4.2.8" evidence="12"/>
<dbReference type="GO" id="GO:0004615">
    <property type="term" value="F:phosphomannomutase activity"/>
    <property type="evidence" value="ECO:0007669"/>
    <property type="project" value="UniProtKB-EC"/>
</dbReference>
<comment type="cofactor">
    <cofactor evidence="1">
        <name>Mg(2+)</name>
        <dbReference type="ChEBI" id="CHEBI:18420"/>
    </cofactor>
</comment>
<evidence type="ECO:0000256" key="4">
    <source>
        <dbReference type="ARBA" id="ARBA00022723"/>
    </source>
</evidence>
<dbReference type="Gene3D" id="3.40.120.10">
    <property type="entry name" value="Alpha-D-Glucose-1,6-Bisphosphate, subunit A, domain 3"/>
    <property type="match status" value="3"/>
</dbReference>
<evidence type="ECO:0000256" key="3">
    <source>
        <dbReference type="ARBA" id="ARBA00022553"/>
    </source>
</evidence>
<evidence type="ECO:0000259" key="11">
    <source>
        <dbReference type="Pfam" id="PF02880"/>
    </source>
</evidence>
<keyword evidence="6 12" id="KW-0413">Isomerase</keyword>
<dbReference type="InterPro" id="IPR036900">
    <property type="entry name" value="A-D-PHexomutase_C_sf"/>
</dbReference>
<evidence type="ECO:0000256" key="6">
    <source>
        <dbReference type="ARBA" id="ARBA00023235"/>
    </source>
</evidence>
<organism evidence="12">
    <name type="scientific">uncultured Sphingosinicella sp</name>
    <dbReference type="NCBI Taxonomy" id="478748"/>
    <lineage>
        <taxon>Bacteria</taxon>
        <taxon>Pseudomonadati</taxon>
        <taxon>Pseudomonadota</taxon>
        <taxon>Alphaproteobacteria</taxon>
        <taxon>Sphingomonadales</taxon>
        <taxon>Sphingosinicellaceae</taxon>
        <taxon>Sphingosinicella</taxon>
        <taxon>environmental samples</taxon>
    </lineage>
</organism>
<keyword evidence="3" id="KW-0597">Phosphoprotein</keyword>
<dbReference type="InterPro" id="IPR016066">
    <property type="entry name" value="A-D-PHexomutase_CS"/>
</dbReference>
<feature type="domain" description="Alpha-D-phosphohexomutase alpha/beta/alpha" evidence="10">
    <location>
        <begin position="154"/>
        <end position="251"/>
    </location>
</feature>
<accession>A0A6J4TYD3</accession>
<evidence type="ECO:0000259" key="8">
    <source>
        <dbReference type="Pfam" id="PF00408"/>
    </source>
</evidence>
<feature type="domain" description="Alpha-D-phosphohexomutase C-terminal" evidence="8">
    <location>
        <begin position="371"/>
        <end position="445"/>
    </location>
</feature>
<feature type="domain" description="Alpha-D-phosphohexomutase alpha/beta/alpha" evidence="9">
    <location>
        <begin position="13"/>
        <end position="122"/>
    </location>
</feature>
<dbReference type="InterPro" id="IPR005845">
    <property type="entry name" value="A-D-PHexomutase_a/b/a-II"/>
</dbReference>
<reference evidence="12" key="1">
    <citation type="submission" date="2020-02" db="EMBL/GenBank/DDBJ databases">
        <authorList>
            <person name="Meier V. D."/>
        </authorList>
    </citation>
    <scope>NUCLEOTIDE SEQUENCE</scope>
    <source>
        <strain evidence="12">AVDCRST_MAG23</strain>
    </source>
</reference>
<dbReference type="SUPFAM" id="SSF53738">
    <property type="entry name" value="Phosphoglucomutase, first 3 domains"/>
    <property type="match status" value="3"/>
</dbReference>
<proteinExistence type="inferred from homology"/>
<dbReference type="GO" id="GO:0005975">
    <property type="term" value="P:carbohydrate metabolic process"/>
    <property type="evidence" value="ECO:0007669"/>
    <property type="project" value="InterPro"/>
</dbReference>
<dbReference type="InterPro" id="IPR005841">
    <property type="entry name" value="Alpha-D-phosphohexomutase_SF"/>
</dbReference>
<comment type="similarity">
    <text evidence="2 7">Belongs to the phosphohexose mutase family.</text>
</comment>
<dbReference type="Pfam" id="PF00408">
    <property type="entry name" value="PGM_PMM_IV"/>
    <property type="match status" value="1"/>
</dbReference>
<dbReference type="Gene3D" id="3.30.310.50">
    <property type="entry name" value="Alpha-D-phosphohexomutase, C-terminal domain"/>
    <property type="match status" value="1"/>
</dbReference>
<dbReference type="EC" id="5.4.2.2" evidence="12"/>
<keyword evidence="5 7" id="KW-0460">Magnesium</keyword>
<dbReference type="InterPro" id="IPR005844">
    <property type="entry name" value="A-D-PHexomutase_a/b/a-I"/>
</dbReference>
<dbReference type="Pfam" id="PF02880">
    <property type="entry name" value="PGM_PMM_III"/>
    <property type="match status" value="1"/>
</dbReference>
<evidence type="ECO:0000256" key="2">
    <source>
        <dbReference type="ARBA" id="ARBA00010231"/>
    </source>
</evidence>
<evidence type="ECO:0000259" key="10">
    <source>
        <dbReference type="Pfam" id="PF02879"/>
    </source>
</evidence>
<gene>
    <name evidence="12" type="ORF">AVDCRST_MAG23-1843</name>
</gene>
<dbReference type="GO" id="GO:0004614">
    <property type="term" value="F:phosphoglucomutase activity"/>
    <property type="evidence" value="ECO:0007669"/>
    <property type="project" value="UniProtKB-EC"/>
</dbReference>
<dbReference type="InterPro" id="IPR016055">
    <property type="entry name" value="A-D-PHexomutase_a/b/a-I/II/III"/>
</dbReference>
<dbReference type="CDD" id="cd03089">
    <property type="entry name" value="PMM_PGM"/>
    <property type="match status" value="1"/>
</dbReference>
<dbReference type="InterPro" id="IPR005843">
    <property type="entry name" value="A-D-PHexomutase_C"/>
</dbReference>
<protein>
    <submittedName>
        <fullName evidence="12">Phosphoglucomutase @ Phosphomannomutase</fullName>
        <ecNumber evidence="12">5.4.2.2</ecNumber>
        <ecNumber evidence="12">5.4.2.8</ecNumber>
    </submittedName>
</protein>
<name>A0A6J4TYD3_9SPHN</name>
<evidence type="ECO:0000259" key="9">
    <source>
        <dbReference type="Pfam" id="PF02878"/>
    </source>
</evidence>
<feature type="domain" description="Alpha-D-phosphohexomutase alpha/beta/alpha" evidence="11">
    <location>
        <begin position="256"/>
        <end position="366"/>
    </location>
</feature>
<evidence type="ECO:0000256" key="7">
    <source>
        <dbReference type="RuleBase" id="RU004326"/>
    </source>
</evidence>
<keyword evidence="4 7" id="KW-0479">Metal-binding</keyword>
<dbReference type="PRINTS" id="PR00509">
    <property type="entry name" value="PGMPMM"/>
</dbReference>
<dbReference type="EMBL" id="CADCWD010000055">
    <property type="protein sequence ID" value="CAA9535755.1"/>
    <property type="molecule type" value="Genomic_DNA"/>
</dbReference>
<dbReference type="SUPFAM" id="SSF55957">
    <property type="entry name" value="Phosphoglucomutase, C-terminal domain"/>
    <property type="match status" value="1"/>
</dbReference>
<dbReference type="GO" id="GO:0000287">
    <property type="term" value="F:magnesium ion binding"/>
    <property type="evidence" value="ECO:0007669"/>
    <property type="project" value="InterPro"/>
</dbReference>
<dbReference type="Pfam" id="PF02878">
    <property type="entry name" value="PGM_PMM_I"/>
    <property type="match status" value="1"/>
</dbReference>
<dbReference type="Pfam" id="PF02879">
    <property type="entry name" value="PGM_PMM_II"/>
    <property type="match status" value="1"/>
</dbReference>
<evidence type="ECO:0000256" key="5">
    <source>
        <dbReference type="ARBA" id="ARBA00022842"/>
    </source>
</evidence>
<evidence type="ECO:0000256" key="1">
    <source>
        <dbReference type="ARBA" id="ARBA00001946"/>
    </source>
</evidence>
<dbReference type="PROSITE" id="PS00710">
    <property type="entry name" value="PGM_PMM"/>
    <property type="match status" value="1"/>
</dbReference>
<dbReference type="AlphaFoldDB" id="A0A6J4TYD3"/>
<dbReference type="PANTHER" id="PTHR43771:SF2">
    <property type="entry name" value="PHOSPHOMANNOMUTASE_PHOSPHOGLUCOMUTASE"/>
    <property type="match status" value="1"/>
</dbReference>
<dbReference type="InterPro" id="IPR005846">
    <property type="entry name" value="A-D-PHexomutase_a/b/a-III"/>
</dbReference>